<accession>A0ABU1W917</accession>
<evidence type="ECO:0000313" key="11">
    <source>
        <dbReference type="Proteomes" id="UP001251524"/>
    </source>
</evidence>
<dbReference type="InterPro" id="IPR058975">
    <property type="entry name" value="CbrB"/>
</dbReference>
<evidence type="ECO:0000256" key="6">
    <source>
        <dbReference type="ARBA" id="ARBA00023136"/>
    </source>
</evidence>
<sequence length="174" mass="18373">MRAPSWLNWRLTLLFAVLGPFVGAMPLLMSVAVSGEASANLDLVPLFLAWAYFFGTAPAVLTGLLLPAVVGLLPKAHRDKIWLQLVVASATGFAISWLLFAALTPFSAGKLAMLGALSALGCMLSGLLLRVGPNNIIHTQMALRPGSPLSQLRRVPALTQSRPILLAKDSCGSS</sequence>
<dbReference type="Proteomes" id="UP001251524">
    <property type="component" value="Unassembled WGS sequence"/>
</dbReference>
<keyword evidence="6 9" id="KW-0472">Membrane</keyword>
<evidence type="ECO:0000256" key="7">
    <source>
        <dbReference type="ARBA" id="ARBA00093772"/>
    </source>
</evidence>
<evidence type="ECO:0000256" key="3">
    <source>
        <dbReference type="ARBA" id="ARBA00022519"/>
    </source>
</evidence>
<evidence type="ECO:0000256" key="2">
    <source>
        <dbReference type="ARBA" id="ARBA00022475"/>
    </source>
</evidence>
<gene>
    <name evidence="10" type="ORF">J2X06_001275</name>
</gene>
<evidence type="ECO:0000256" key="9">
    <source>
        <dbReference type="SAM" id="Phobius"/>
    </source>
</evidence>
<keyword evidence="2" id="KW-1003">Cell membrane</keyword>
<feature type="transmembrane region" description="Helical" evidence="9">
    <location>
        <begin position="50"/>
        <end position="73"/>
    </location>
</feature>
<comment type="caution">
    <text evidence="10">The sequence shown here is derived from an EMBL/GenBank/DDBJ whole genome shotgun (WGS) entry which is preliminary data.</text>
</comment>
<feature type="transmembrane region" description="Helical" evidence="9">
    <location>
        <begin position="85"/>
        <end position="106"/>
    </location>
</feature>
<dbReference type="Pfam" id="PF26516">
    <property type="entry name" value="CBRB"/>
    <property type="match status" value="1"/>
</dbReference>
<keyword evidence="3" id="KW-0997">Cell inner membrane</keyword>
<dbReference type="EMBL" id="JAVDVY010000001">
    <property type="protein sequence ID" value="MDR7134091.1"/>
    <property type="molecule type" value="Genomic_DNA"/>
</dbReference>
<feature type="transmembrane region" description="Helical" evidence="9">
    <location>
        <begin position="112"/>
        <end position="131"/>
    </location>
</feature>
<proteinExistence type="inferred from homology"/>
<evidence type="ECO:0000256" key="8">
    <source>
        <dbReference type="ARBA" id="ARBA00093791"/>
    </source>
</evidence>
<keyword evidence="5 9" id="KW-1133">Transmembrane helix</keyword>
<protein>
    <recommendedName>
        <fullName evidence="8">Inner membrane protein CbrB</fullName>
    </recommendedName>
</protein>
<keyword evidence="4 9" id="KW-0812">Transmembrane</keyword>
<comment type="subcellular location">
    <subcellularLocation>
        <location evidence="1">Cell inner membrane</location>
        <topology evidence="1">Multi-pass membrane protein</topology>
    </subcellularLocation>
</comment>
<evidence type="ECO:0000256" key="4">
    <source>
        <dbReference type="ARBA" id="ARBA00022692"/>
    </source>
</evidence>
<evidence type="ECO:0000256" key="5">
    <source>
        <dbReference type="ARBA" id="ARBA00022989"/>
    </source>
</evidence>
<keyword evidence="11" id="KW-1185">Reference proteome</keyword>
<evidence type="ECO:0000256" key="1">
    <source>
        <dbReference type="ARBA" id="ARBA00004429"/>
    </source>
</evidence>
<evidence type="ECO:0000313" key="10">
    <source>
        <dbReference type="EMBL" id="MDR7134091.1"/>
    </source>
</evidence>
<organism evidence="10 11">
    <name type="scientific">Lysobacter niastensis</name>
    <dbReference type="NCBI Taxonomy" id="380629"/>
    <lineage>
        <taxon>Bacteria</taxon>
        <taxon>Pseudomonadati</taxon>
        <taxon>Pseudomonadota</taxon>
        <taxon>Gammaproteobacteria</taxon>
        <taxon>Lysobacterales</taxon>
        <taxon>Lysobacteraceae</taxon>
        <taxon>Lysobacter</taxon>
    </lineage>
</organism>
<reference evidence="10 11" key="1">
    <citation type="submission" date="2023-07" db="EMBL/GenBank/DDBJ databases">
        <title>Sorghum-associated microbial communities from plants grown in Nebraska, USA.</title>
        <authorList>
            <person name="Schachtman D."/>
        </authorList>
    </citation>
    <scope>NUCLEOTIDE SEQUENCE [LARGE SCALE GENOMIC DNA]</scope>
    <source>
        <strain evidence="10 11">BE198</strain>
    </source>
</reference>
<comment type="similarity">
    <text evidence="7">Belongs to the CbrB family.</text>
</comment>
<name>A0ABU1W917_9GAMM</name>